<name>A0A944C6R2_9HYPH</name>
<evidence type="ECO:0000313" key="2">
    <source>
        <dbReference type="Proteomes" id="UP000705379"/>
    </source>
</evidence>
<gene>
    <name evidence="1" type="ORF">DYI23_01380</name>
</gene>
<dbReference type="EMBL" id="QTKU01000001">
    <property type="protein sequence ID" value="MBS8258855.1"/>
    <property type="molecule type" value="Genomic_DNA"/>
</dbReference>
<sequence length="122" mass="13275">MLGAFGLIWRKGTTVRNAICHRMDNWFFARIRPKTAFQAILSGVVFEAPVLRGGAKDLKKGREEPGALGSNVFKSAGSKKIQLCFKTSVGERMAPAWTDISLVTPAMDAPFGRDCRGLDVCG</sequence>
<proteinExistence type="predicted"/>
<evidence type="ECO:0000313" key="1">
    <source>
        <dbReference type="EMBL" id="MBS8258855.1"/>
    </source>
</evidence>
<protein>
    <submittedName>
        <fullName evidence="1">Uncharacterized protein</fullName>
    </submittedName>
</protein>
<comment type="caution">
    <text evidence="1">The sequence shown here is derived from an EMBL/GenBank/DDBJ whole genome shotgun (WGS) entry which is preliminary data.</text>
</comment>
<organism evidence="1 2">
    <name type="scientific">Roseibium polysiphoniae</name>
    <dbReference type="NCBI Taxonomy" id="2571221"/>
    <lineage>
        <taxon>Bacteria</taxon>
        <taxon>Pseudomonadati</taxon>
        <taxon>Pseudomonadota</taxon>
        <taxon>Alphaproteobacteria</taxon>
        <taxon>Hyphomicrobiales</taxon>
        <taxon>Stappiaceae</taxon>
        <taxon>Roseibium</taxon>
    </lineage>
</organism>
<reference evidence="1" key="1">
    <citation type="submission" date="2018-08" db="EMBL/GenBank/DDBJ databases">
        <authorList>
            <person name="Jin W."/>
            <person name="Wang H."/>
            <person name="Yang Y."/>
            <person name="Li M."/>
            <person name="Liu J."/>
        </authorList>
    </citation>
    <scope>NUCLEOTIDE SEQUENCE</scope>
    <source>
        <strain evidence="1">AESS21</strain>
    </source>
</reference>
<dbReference type="Proteomes" id="UP000705379">
    <property type="component" value="Unassembled WGS sequence"/>
</dbReference>
<dbReference type="AlphaFoldDB" id="A0A944C6R2"/>
<reference evidence="1" key="2">
    <citation type="journal article" date="2021" name="Microorganisms">
        <title>Bacterial Dimethylsulfoniopropionate Biosynthesis in the East China Sea.</title>
        <authorList>
            <person name="Liu J."/>
            <person name="Zhang Y."/>
            <person name="Liu J."/>
            <person name="Zhong H."/>
            <person name="Williams B.T."/>
            <person name="Zheng Y."/>
            <person name="Curson A.R.J."/>
            <person name="Sun C."/>
            <person name="Sun H."/>
            <person name="Song D."/>
            <person name="Wagner Mackenzie B."/>
            <person name="Bermejo Martinez A."/>
            <person name="Todd J.D."/>
            <person name="Zhang X.H."/>
        </authorList>
    </citation>
    <scope>NUCLEOTIDE SEQUENCE</scope>
    <source>
        <strain evidence="1">AESS21</strain>
    </source>
</reference>
<accession>A0A944C6R2</accession>